<evidence type="ECO:0000313" key="5">
    <source>
        <dbReference type="Proteomes" id="UP000663854"/>
    </source>
</evidence>
<proteinExistence type="predicted"/>
<dbReference type="InterPro" id="IPR050863">
    <property type="entry name" value="CenT-Element_Derived"/>
</dbReference>
<evidence type="ECO:0000259" key="2">
    <source>
        <dbReference type="Pfam" id="PF03184"/>
    </source>
</evidence>
<keyword evidence="6" id="KW-1185">Reference proteome</keyword>
<dbReference type="Proteomes" id="UP000663854">
    <property type="component" value="Unassembled WGS sequence"/>
</dbReference>
<dbReference type="EMBL" id="CAJNOH010010151">
    <property type="protein sequence ID" value="CAF1508876.1"/>
    <property type="molecule type" value="Genomic_DNA"/>
</dbReference>
<protein>
    <recommendedName>
        <fullName evidence="2">DDE-1 domain-containing protein</fullName>
    </recommendedName>
</protein>
<dbReference type="PANTHER" id="PTHR19303">
    <property type="entry name" value="TRANSPOSON"/>
    <property type="match status" value="1"/>
</dbReference>
<feature type="region of interest" description="Disordered" evidence="1">
    <location>
        <begin position="1"/>
        <end position="35"/>
    </location>
</feature>
<dbReference type="GO" id="GO:0003677">
    <property type="term" value="F:DNA binding"/>
    <property type="evidence" value="ECO:0007669"/>
    <property type="project" value="TreeGrafter"/>
</dbReference>
<gene>
    <name evidence="4" type="ORF">JXQ802_LOCUS55573</name>
    <name evidence="3" type="ORF">PYM288_LOCUS39040</name>
</gene>
<name>A0A815TPL9_9BILA</name>
<dbReference type="Pfam" id="PF03184">
    <property type="entry name" value="DDE_1"/>
    <property type="match status" value="1"/>
</dbReference>
<dbReference type="AlphaFoldDB" id="A0A815TPL9"/>
<sequence length="549" mass="63552">MEEQHLASLSDDEGSSFDDDNSSDSDSNVEITSTIDECENELVRLSTYLQLESEFDNDDDQNFEWPEPPSTLNSSDSSDIEELHDSQQMLLSTTPSNNGVIQEQYIKRKRRQWTVKEKLDAITLFENNQSGKRKRLEGGGKKMVYIDLDHQLFTWYRSRRTDPKDKSLAPADIRREKVTFSHLEKEGRRIAKQLNHSIPSSSWYIRFMKRHGLSLQQPKRQDKVPIDEVHRLANSFYMYNRRVSLWSIKRGAMGAFIPEDICNMDESPLALFGDQAKRSINDIGTNNEINGYISNKRFCTVMLTVFPKNQRMQPVVLFKGKGNIGVDERQKYAKGVHVIFTPKCVINGQSMNMFCKKWLEKVSDGHPKLFIIDSANSHLKPEIIQNLRKKNVVVSIIPKGCTQYLQLLDTSVFSVFKNHYQGAANEYIDNYTSRSKIKLTAKQKRILCTRLISTAWIRTQKSFDFERAFLDIGYTWIDESPVSIRTLPGFLFDPSTVTISTTNNNNNEEEEDNEDQLIAEEKKKNSYLFNMNNNKMKQLNLDQFFKSEI</sequence>
<dbReference type="Proteomes" id="UP000663870">
    <property type="component" value="Unassembled WGS sequence"/>
</dbReference>
<evidence type="ECO:0000256" key="1">
    <source>
        <dbReference type="SAM" id="MobiDB-lite"/>
    </source>
</evidence>
<dbReference type="EMBL" id="CAJNOL010011960">
    <property type="protein sequence ID" value="CAF1657832.1"/>
    <property type="molecule type" value="Genomic_DNA"/>
</dbReference>
<evidence type="ECO:0000313" key="3">
    <source>
        <dbReference type="EMBL" id="CAF1508876.1"/>
    </source>
</evidence>
<reference evidence="3" key="1">
    <citation type="submission" date="2021-02" db="EMBL/GenBank/DDBJ databases">
        <authorList>
            <person name="Nowell W R."/>
        </authorList>
    </citation>
    <scope>NUCLEOTIDE SEQUENCE</scope>
</reference>
<evidence type="ECO:0000313" key="6">
    <source>
        <dbReference type="Proteomes" id="UP000663870"/>
    </source>
</evidence>
<organism evidence="3 5">
    <name type="scientific">Rotaria sordida</name>
    <dbReference type="NCBI Taxonomy" id="392033"/>
    <lineage>
        <taxon>Eukaryota</taxon>
        <taxon>Metazoa</taxon>
        <taxon>Spiralia</taxon>
        <taxon>Gnathifera</taxon>
        <taxon>Rotifera</taxon>
        <taxon>Eurotatoria</taxon>
        <taxon>Bdelloidea</taxon>
        <taxon>Philodinida</taxon>
        <taxon>Philodinidae</taxon>
        <taxon>Rotaria</taxon>
    </lineage>
</organism>
<feature type="region of interest" description="Disordered" evidence="1">
    <location>
        <begin position="56"/>
        <end position="83"/>
    </location>
</feature>
<dbReference type="GO" id="GO:0005634">
    <property type="term" value="C:nucleus"/>
    <property type="evidence" value="ECO:0007669"/>
    <property type="project" value="TreeGrafter"/>
</dbReference>
<comment type="caution">
    <text evidence="3">The sequence shown here is derived from an EMBL/GenBank/DDBJ whole genome shotgun (WGS) entry which is preliminary data.</text>
</comment>
<feature type="domain" description="DDE-1" evidence="2">
    <location>
        <begin position="299"/>
        <end position="435"/>
    </location>
</feature>
<feature type="compositionally biased region" description="Acidic residues" evidence="1">
    <location>
        <begin position="10"/>
        <end position="23"/>
    </location>
</feature>
<evidence type="ECO:0000313" key="4">
    <source>
        <dbReference type="EMBL" id="CAF1657832.1"/>
    </source>
</evidence>
<dbReference type="InterPro" id="IPR004875">
    <property type="entry name" value="DDE_SF_endonuclease_dom"/>
</dbReference>
<accession>A0A815TPL9</accession>